<feature type="transmembrane region" description="Helical" evidence="8">
    <location>
        <begin position="137"/>
        <end position="156"/>
    </location>
</feature>
<feature type="transmembrane region" description="Helical" evidence="8">
    <location>
        <begin position="394"/>
        <end position="414"/>
    </location>
</feature>
<keyword evidence="6 8" id="KW-1133">Transmembrane helix</keyword>
<evidence type="ECO:0000313" key="10">
    <source>
        <dbReference type="EMBL" id="MCH4293940.1"/>
    </source>
</evidence>
<dbReference type="GO" id="GO:0005886">
    <property type="term" value="C:plasma membrane"/>
    <property type="evidence" value="ECO:0007669"/>
    <property type="project" value="UniProtKB-SubCell"/>
</dbReference>
<dbReference type="CDD" id="cd17324">
    <property type="entry name" value="MFS_NepI_like"/>
    <property type="match status" value="1"/>
</dbReference>
<dbReference type="SUPFAM" id="SSF103473">
    <property type="entry name" value="MFS general substrate transporter"/>
    <property type="match status" value="1"/>
</dbReference>
<keyword evidence="7 8" id="KW-0472">Membrane</keyword>
<protein>
    <submittedName>
        <fullName evidence="10">MFS transporter</fullName>
    </submittedName>
</protein>
<evidence type="ECO:0000256" key="7">
    <source>
        <dbReference type="ARBA" id="ARBA00023136"/>
    </source>
</evidence>
<feature type="transmembrane region" description="Helical" evidence="8">
    <location>
        <begin position="303"/>
        <end position="325"/>
    </location>
</feature>
<feature type="transmembrane region" description="Helical" evidence="8">
    <location>
        <begin position="12"/>
        <end position="31"/>
    </location>
</feature>
<evidence type="ECO:0000256" key="6">
    <source>
        <dbReference type="ARBA" id="ARBA00022989"/>
    </source>
</evidence>
<dbReference type="Proteomes" id="UP001297581">
    <property type="component" value="Unassembled WGS sequence"/>
</dbReference>
<proteinExistence type="inferred from homology"/>
<feature type="transmembrane region" description="Helical" evidence="8">
    <location>
        <begin position="51"/>
        <end position="70"/>
    </location>
</feature>
<dbReference type="InterPro" id="IPR020846">
    <property type="entry name" value="MFS_dom"/>
</dbReference>
<keyword evidence="5 8" id="KW-0812">Transmembrane</keyword>
<comment type="similarity">
    <text evidence="2">Belongs to the major facilitator superfamily.</text>
</comment>
<feature type="transmembrane region" description="Helical" evidence="8">
    <location>
        <begin position="77"/>
        <end position="97"/>
    </location>
</feature>
<dbReference type="PROSITE" id="PS50850">
    <property type="entry name" value="MFS"/>
    <property type="match status" value="1"/>
</dbReference>
<keyword evidence="3" id="KW-0813">Transport</keyword>
<dbReference type="Gene3D" id="1.20.1250.20">
    <property type="entry name" value="MFS general substrate transporter like domains"/>
    <property type="match status" value="1"/>
</dbReference>
<evidence type="ECO:0000256" key="8">
    <source>
        <dbReference type="SAM" id="Phobius"/>
    </source>
</evidence>
<feature type="transmembrane region" description="Helical" evidence="8">
    <location>
        <begin position="331"/>
        <end position="355"/>
    </location>
</feature>
<name>A0AAJ1BFZ8_9GAMM</name>
<feature type="transmembrane region" description="Helical" evidence="8">
    <location>
        <begin position="367"/>
        <end position="388"/>
    </location>
</feature>
<feature type="transmembrane region" description="Helical" evidence="8">
    <location>
        <begin position="103"/>
        <end position="125"/>
    </location>
</feature>
<comment type="subcellular location">
    <subcellularLocation>
        <location evidence="1">Cell membrane</location>
        <topology evidence="1">Multi-pass membrane protein</topology>
    </subcellularLocation>
</comment>
<dbReference type="EMBL" id="JAKUDL010000002">
    <property type="protein sequence ID" value="MCH4293940.1"/>
    <property type="molecule type" value="Genomic_DNA"/>
</dbReference>
<dbReference type="GO" id="GO:0022857">
    <property type="term" value="F:transmembrane transporter activity"/>
    <property type="evidence" value="ECO:0007669"/>
    <property type="project" value="InterPro"/>
</dbReference>
<evidence type="ECO:0000256" key="3">
    <source>
        <dbReference type="ARBA" id="ARBA00022448"/>
    </source>
</evidence>
<feature type="transmembrane region" description="Helical" evidence="8">
    <location>
        <begin position="274"/>
        <end position="294"/>
    </location>
</feature>
<comment type="caution">
    <text evidence="10">The sequence shown here is derived from an EMBL/GenBank/DDBJ whole genome shotgun (WGS) entry which is preliminary data.</text>
</comment>
<organism evidence="10 11">
    <name type="scientific">Shewanella zhuhaiensis</name>
    <dbReference type="NCBI Taxonomy" id="2919576"/>
    <lineage>
        <taxon>Bacteria</taxon>
        <taxon>Pseudomonadati</taxon>
        <taxon>Pseudomonadota</taxon>
        <taxon>Gammaproteobacteria</taxon>
        <taxon>Alteromonadales</taxon>
        <taxon>Shewanellaceae</taxon>
        <taxon>Shewanella</taxon>
    </lineage>
</organism>
<feature type="transmembrane region" description="Helical" evidence="8">
    <location>
        <begin position="168"/>
        <end position="187"/>
    </location>
</feature>
<dbReference type="Pfam" id="PF07690">
    <property type="entry name" value="MFS_1"/>
    <property type="match status" value="1"/>
</dbReference>
<dbReference type="PANTHER" id="PTHR43271">
    <property type="entry name" value="BLL2771 PROTEIN"/>
    <property type="match status" value="1"/>
</dbReference>
<accession>A0AAJ1BFZ8</accession>
<evidence type="ECO:0000256" key="2">
    <source>
        <dbReference type="ARBA" id="ARBA00008335"/>
    </source>
</evidence>
<feature type="transmembrane region" description="Helical" evidence="8">
    <location>
        <begin position="244"/>
        <end position="268"/>
    </location>
</feature>
<keyword evidence="11" id="KW-1185">Reference proteome</keyword>
<dbReference type="PANTHER" id="PTHR43271:SF1">
    <property type="entry name" value="INNER MEMBRANE TRANSPORT PROTEIN YNFM"/>
    <property type="match status" value="1"/>
</dbReference>
<sequence>MSGRISRANAKRLIHGLALASVVVYINLYLMQGMLPMLAEQFAVAGGEATLILSVTSFSLALSLLGYALLSDSIGRYQPLIVSLWLLALSNPLMLLIDSWHGILGLRLVQGILLAAVPAIAMAFMRESLPLSALMKAGAFYIAANSFGGIVGRILGGLMAEYLSWQGAALLLTAVTLVSVGLSHYLLSPFGQSHQGKAATSTANAEKGNAKATNGKAERPSAQIPASSAWQGFAMHLANPQLRLFYLLGGLAFMVMVNQFSFIQLHLLEAPFHWSRFGVTLIFLCYLSGTLCAYRSGTLVARFGVASVVLVSLAMMVTGSLITLFDTTQAIVGGFLLSAAGFFLIHACCNSQVALRATGHRAKASALYLCAYYLGASLGGPFLMPFWHHGQWPAVVFGSLLLLALAGVVALKLLPAGTLSARSAHLRGFKFRRGCH</sequence>
<dbReference type="InterPro" id="IPR011701">
    <property type="entry name" value="MFS"/>
</dbReference>
<keyword evidence="4" id="KW-1003">Cell membrane</keyword>
<dbReference type="AlphaFoldDB" id="A0AAJ1BFZ8"/>
<evidence type="ECO:0000313" key="11">
    <source>
        <dbReference type="Proteomes" id="UP001297581"/>
    </source>
</evidence>
<evidence type="ECO:0000259" key="9">
    <source>
        <dbReference type="PROSITE" id="PS50850"/>
    </source>
</evidence>
<evidence type="ECO:0000256" key="5">
    <source>
        <dbReference type="ARBA" id="ARBA00022692"/>
    </source>
</evidence>
<dbReference type="InterPro" id="IPR036259">
    <property type="entry name" value="MFS_trans_sf"/>
</dbReference>
<dbReference type="RefSeq" id="WP_240590400.1">
    <property type="nucleotide sequence ID" value="NZ_JAKUDL010000002.1"/>
</dbReference>
<feature type="domain" description="Major facilitator superfamily (MFS) profile" evidence="9">
    <location>
        <begin position="13"/>
        <end position="424"/>
    </location>
</feature>
<gene>
    <name evidence="10" type="ORF">MJ923_06425</name>
</gene>
<evidence type="ECO:0000256" key="4">
    <source>
        <dbReference type="ARBA" id="ARBA00022475"/>
    </source>
</evidence>
<evidence type="ECO:0000256" key="1">
    <source>
        <dbReference type="ARBA" id="ARBA00004651"/>
    </source>
</evidence>
<reference evidence="10 11" key="1">
    <citation type="submission" date="2022-02" db="EMBL/GenBank/DDBJ databases">
        <title>The genome sequence of Shewanella sp. 3B26.</title>
        <authorList>
            <person name="Du J."/>
        </authorList>
    </citation>
    <scope>NUCLEOTIDE SEQUENCE [LARGE SCALE GENOMIC DNA]</scope>
    <source>
        <strain evidence="10 11">3B26</strain>
    </source>
</reference>